<accession>A0A7Y9RWG8</accession>
<evidence type="ECO:0000313" key="6">
    <source>
        <dbReference type="EMBL" id="NYG57936.1"/>
    </source>
</evidence>
<evidence type="ECO:0000256" key="3">
    <source>
        <dbReference type="PIRSR" id="PIRSR603782-1"/>
    </source>
</evidence>
<feature type="disulfide bond" description="Redox-active" evidence="4">
    <location>
        <begin position="78"/>
        <end position="82"/>
    </location>
</feature>
<keyword evidence="4" id="KW-1015">Disulfide bond</keyword>
<dbReference type="InterPro" id="IPR036249">
    <property type="entry name" value="Thioredoxin-like_sf"/>
</dbReference>
<dbReference type="EMBL" id="JACCAA010000001">
    <property type="protein sequence ID" value="NYG57936.1"/>
    <property type="molecule type" value="Genomic_DNA"/>
</dbReference>
<evidence type="ECO:0000256" key="1">
    <source>
        <dbReference type="ARBA" id="ARBA00010996"/>
    </source>
</evidence>
<dbReference type="PANTHER" id="PTHR12151:SF25">
    <property type="entry name" value="LINALOOL DEHYDRATASE_ISOMERASE DOMAIN-CONTAINING PROTEIN"/>
    <property type="match status" value="1"/>
</dbReference>
<feature type="domain" description="Thioredoxin" evidence="5">
    <location>
        <begin position="39"/>
        <end position="203"/>
    </location>
</feature>
<evidence type="ECO:0000256" key="4">
    <source>
        <dbReference type="PIRSR" id="PIRSR603782-2"/>
    </source>
</evidence>
<dbReference type="SUPFAM" id="SSF52833">
    <property type="entry name" value="Thioredoxin-like"/>
    <property type="match status" value="1"/>
</dbReference>
<keyword evidence="3" id="KW-0479">Metal-binding</keyword>
<dbReference type="AlphaFoldDB" id="A0A7Y9RWG8"/>
<reference evidence="6 7" key="1">
    <citation type="submission" date="2020-07" db="EMBL/GenBank/DDBJ databases">
        <title>Sequencing the genomes of 1000 actinobacteria strains.</title>
        <authorList>
            <person name="Klenk H.-P."/>
        </authorList>
    </citation>
    <scope>NUCLEOTIDE SEQUENCE [LARGE SCALE GENOMIC DNA]</scope>
    <source>
        <strain evidence="6 7">DSM 23819</strain>
    </source>
</reference>
<feature type="binding site" evidence="3">
    <location>
        <position position="78"/>
    </location>
    <ligand>
        <name>Cu cation</name>
        <dbReference type="ChEBI" id="CHEBI:23378"/>
    </ligand>
</feature>
<dbReference type="InterPro" id="IPR013766">
    <property type="entry name" value="Thioredoxin_domain"/>
</dbReference>
<dbReference type="RefSeq" id="WP_179501146.1">
    <property type="nucleotide sequence ID" value="NZ_JACCAA010000001.1"/>
</dbReference>
<protein>
    <submittedName>
        <fullName evidence="6">Protein SCO1/2</fullName>
    </submittedName>
</protein>
<sequence length="206" mass="22178">MADRNSTGILAASGMALALLLTGCSGGDEGSKPLSSSDVGTPWVVPDTDLKDTSGADYRLTDGTTKPVTLVFFGYTNCPDICQMVMANIASAMTRLDDDERKQVEVVFVTTDPARDTEKVLGDYLERFDPTFIGATAKMDRILELGKAFKVAIEKGEKLPSGGYDVTHGTQVFLVDENDEIPMFWGQDTSSAVFARDISTLLKADS</sequence>
<proteinExistence type="inferred from homology"/>
<evidence type="ECO:0000259" key="5">
    <source>
        <dbReference type="PROSITE" id="PS51352"/>
    </source>
</evidence>
<dbReference type="CDD" id="cd02968">
    <property type="entry name" value="SCO"/>
    <property type="match status" value="1"/>
</dbReference>
<dbReference type="Proteomes" id="UP000540656">
    <property type="component" value="Unassembled WGS sequence"/>
</dbReference>
<dbReference type="InterPro" id="IPR003782">
    <property type="entry name" value="SCO1/SenC"/>
</dbReference>
<evidence type="ECO:0000256" key="2">
    <source>
        <dbReference type="ARBA" id="ARBA00023008"/>
    </source>
</evidence>
<keyword evidence="2 3" id="KW-0186">Copper</keyword>
<dbReference type="GO" id="GO:0046872">
    <property type="term" value="F:metal ion binding"/>
    <property type="evidence" value="ECO:0007669"/>
    <property type="project" value="UniProtKB-KW"/>
</dbReference>
<gene>
    <name evidence="6" type="ORF">BJ980_000859</name>
</gene>
<dbReference type="PROSITE" id="PS51352">
    <property type="entry name" value="THIOREDOXIN_2"/>
    <property type="match status" value="1"/>
</dbReference>
<dbReference type="PANTHER" id="PTHR12151">
    <property type="entry name" value="ELECTRON TRANSPORT PROTIN SCO1/SENC FAMILY MEMBER"/>
    <property type="match status" value="1"/>
</dbReference>
<dbReference type="Gene3D" id="3.40.30.10">
    <property type="entry name" value="Glutaredoxin"/>
    <property type="match status" value="1"/>
</dbReference>
<keyword evidence="7" id="KW-1185">Reference proteome</keyword>
<evidence type="ECO:0000313" key="7">
    <source>
        <dbReference type="Proteomes" id="UP000540656"/>
    </source>
</evidence>
<dbReference type="PROSITE" id="PS51257">
    <property type="entry name" value="PROKAR_LIPOPROTEIN"/>
    <property type="match status" value="1"/>
</dbReference>
<feature type="binding site" evidence="3">
    <location>
        <position position="168"/>
    </location>
    <ligand>
        <name>Cu cation</name>
        <dbReference type="ChEBI" id="CHEBI:23378"/>
    </ligand>
</feature>
<dbReference type="Pfam" id="PF02630">
    <property type="entry name" value="SCO1-SenC"/>
    <property type="match status" value="1"/>
</dbReference>
<comment type="caution">
    <text evidence="6">The sequence shown here is derived from an EMBL/GenBank/DDBJ whole genome shotgun (WGS) entry which is preliminary data.</text>
</comment>
<feature type="binding site" evidence="3">
    <location>
        <position position="82"/>
    </location>
    <ligand>
        <name>Cu cation</name>
        <dbReference type="ChEBI" id="CHEBI:23378"/>
    </ligand>
</feature>
<organism evidence="6 7">
    <name type="scientific">Nocardioides daedukensis</name>
    <dbReference type="NCBI Taxonomy" id="634462"/>
    <lineage>
        <taxon>Bacteria</taxon>
        <taxon>Bacillati</taxon>
        <taxon>Actinomycetota</taxon>
        <taxon>Actinomycetes</taxon>
        <taxon>Propionibacteriales</taxon>
        <taxon>Nocardioidaceae</taxon>
        <taxon>Nocardioides</taxon>
    </lineage>
</organism>
<name>A0A7Y9RWG8_9ACTN</name>
<comment type="similarity">
    <text evidence="1">Belongs to the SCO1/2 family.</text>
</comment>